<sequence length="296" mass="34093">MDNVYKLHGLPQSIVSDRDPIFLSAFWREFFKVQGVQLKPSTAYHPQTDGQTEVVNRCLEMYLRCMSGNLPKSWASWLSLAEFWYNTSYHTTIRMTPFQALYGIPPPTHLPYFPKDAAGISVDSALQDREAVIQVLKQQLTLARERMQFQANKHRTERTFEVGDKVYLRLQPYMQNSVMNREVPKLAARYYGPYPILRRLGNVAYKLELPPSAAIHPVFHVSLLKKALPTAEVAAELPSTSLPPTAIKPLAILNRKMVRRNNRAITQWLIHWENSPPSEATWESTEDLQLRFPNFP</sequence>
<evidence type="ECO:0000259" key="2">
    <source>
        <dbReference type="PROSITE" id="PS50994"/>
    </source>
</evidence>
<dbReference type="Pfam" id="PF00385">
    <property type="entry name" value="Chromo"/>
    <property type="match status" value="1"/>
</dbReference>
<reference evidence="3" key="2">
    <citation type="journal article" date="2022" name="Hortic Res">
        <title>The genome of Dioscorea zingiberensis sheds light on the biosynthesis, origin and evolution of the medicinally important diosgenin saponins.</title>
        <authorList>
            <person name="Li Y."/>
            <person name="Tan C."/>
            <person name="Li Z."/>
            <person name="Guo J."/>
            <person name="Li S."/>
            <person name="Chen X."/>
            <person name="Wang C."/>
            <person name="Dai X."/>
            <person name="Yang H."/>
            <person name="Song W."/>
            <person name="Hou L."/>
            <person name="Xu J."/>
            <person name="Tong Z."/>
            <person name="Xu A."/>
            <person name="Yuan X."/>
            <person name="Wang W."/>
            <person name="Yang Q."/>
            <person name="Chen L."/>
            <person name="Sun Z."/>
            <person name="Wang K."/>
            <person name="Pan B."/>
            <person name="Chen J."/>
            <person name="Bao Y."/>
            <person name="Liu F."/>
            <person name="Qi X."/>
            <person name="Gang D.R."/>
            <person name="Wen J."/>
            <person name="Li J."/>
        </authorList>
    </citation>
    <scope>NUCLEOTIDE SEQUENCE</scope>
    <source>
        <strain evidence="3">Dzin_1.0</strain>
    </source>
</reference>
<comment type="caution">
    <text evidence="3">The sequence shown here is derived from an EMBL/GenBank/DDBJ whole genome shotgun (WGS) entry which is preliminary data.</text>
</comment>
<name>A0A9D5CMM3_9LILI</name>
<keyword evidence="1" id="KW-0175">Coiled coil</keyword>
<dbReference type="InterPro" id="IPR056924">
    <property type="entry name" value="SH3_Tf2-1"/>
</dbReference>
<dbReference type="Proteomes" id="UP001085076">
    <property type="component" value="Miscellaneous, Linkage group lg04"/>
</dbReference>
<dbReference type="Gene3D" id="3.30.420.10">
    <property type="entry name" value="Ribonuclease H-like superfamily/Ribonuclease H"/>
    <property type="match status" value="1"/>
</dbReference>
<proteinExistence type="predicted"/>
<reference evidence="3" key="1">
    <citation type="submission" date="2021-03" db="EMBL/GenBank/DDBJ databases">
        <authorList>
            <person name="Li Z."/>
            <person name="Yang C."/>
        </authorList>
    </citation>
    <scope>NUCLEOTIDE SEQUENCE</scope>
    <source>
        <strain evidence="3">Dzin_1.0</strain>
        <tissue evidence="3">Leaf</tissue>
    </source>
</reference>
<protein>
    <recommendedName>
        <fullName evidence="2">Integrase catalytic domain-containing protein</fullName>
    </recommendedName>
</protein>
<dbReference type="GO" id="GO:0003676">
    <property type="term" value="F:nucleic acid binding"/>
    <property type="evidence" value="ECO:0007669"/>
    <property type="project" value="InterPro"/>
</dbReference>
<dbReference type="Gene3D" id="2.40.50.40">
    <property type="match status" value="1"/>
</dbReference>
<dbReference type="PANTHER" id="PTHR37984">
    <property type="entry name" value="PROTEIN CBG26694"/>
    <property type="match status" value="1"/>
</dbReference>
<gene>
    <name evidence="3" type="ORF">J5N97_018141</name>
</gene>
<dbReference type="GO" id="GO:0015074">
    <property type="term" value="P:DNA integration"/>
    <property type="evidence" value="ECO:0007669"/>
    <property type="project" value="InterPro"/>
</dbReference>
<dbReference type="AlphaFoldDB" id="A0A9D5CMM3"/>
<dbReference type="PANTHER" id="PTHR37984:SF5">
    <property type="entry name" value="PROTEIN NYNRIN-LIKE"/>
    <property type="match status" value="1"/>
</dbReference>
<dbReference type="Pfam" id="PF24626">
    <property type="entry name" value="SH3_Tf2-1"/>
    <property type="match status" value="1"/>
</dbReference>
<dbReference type="InterPro" id="IPR012337">
    <property type="entry name" value="RNaseH-like_sf"/>
</dbReference>
<dbReference type="InterPro" id="IPR001584">
    <property type="entry name" value="Integrase_cat-core"/>
</dbReference>
<organism evidence="3 4">
    <name type="scientific">Dioscorea zingiberensis</name>
    <dbReference type="NCBI Taxonomy" id="325984"/>
    <lineage>
        <taxon>Eukaryota</taxon>
        <taxon>Viridiplantae</taxon>
        <taxon>Streptophyta</taxon>
        <taxon>Embryophyta</taxon>
        <taxon>Tracheophyta</taxon>
        <taxon>Spermatophyta</taxon>
        <taxon>Magnoliopsida</taxon>
        <taxon>Liliopsida</taxon>
        <taxon>Dioscoreales</taxon>
        <taxon>Dioscoreaceae</taxon>
        <taxon>Dioscorea</taxon>
    </lineage>
</organism>
<dbReference type="PROSITE" id="PS50994">
    <property type="entry name" value="INTEGRASE"/>
    <property type="match status" value="1"/>
</dbReference>
<dbReference type="OrthoDB" id="674670at2759"/>
<keyword evidence="4" id="KW-1185">Reference proteome</keyword>
<dbReference type="SUPFAM" id="SSF54160">
    <property type="entry name" value="Chromo domain-like"/>
    <property type="match status" value="1"/>
</dbReference>
<dbReference type="InterPro" id="IPR016197">
    <property type="entry name" value="Chromo-like_dom_sf"/>
</dbReference>
<feature type="domain" description="Integrase catalytic" evidence="2">
    <location>
        <begin position="1"/>
        <end position="105"/>
    </location>
</feature>
<dbReference type="CDD" id="cd00024">
    <property type="entry name" value="CD_CSD"/>
    <property type="match status" value="1"/>
</dbReference>
<evidence type="ECO:0000313" key="3">
    <source>
        <dbReference type="EMBL" id="KAJ0976176.1"/>
    </source>
</evidence>
<evidence type="ECO:0000256" key="1">
    <source>
        <dbReference type="SAM" id="Coils"/>
    </source>
</evidence>
<accession>A0A9D5CMM3</accession>
<dbReference type="SUPFAM" id="SSF53098">
    <property type="entry name" value="Ribonuclease H-like"/>
    <property type="match status" value="1"/>
</dbReference>
<evidence type="ECO:0000313" key="4">
    <source>
        <dbReference type="Proteomes" id="UP001085076"/>
    </source>
</evidence>
<feature type="coiled-coil region" evidence="1">
    <location>
        <begin position="126"/>
        <end position="153"/>
    </location>
</feature>
<dbReference type="InterPro" id="IPR036397">
    <property type="entry name" value="RNaseH_sf"/>
</dbReference>
<dbReference type="InterPro" id="IPR050951">
    <property type="entry name" value="Retrovirus_Pol_polyprotein"/>
</dbReference>
<dbReference type="EMBL" id="JAGGNH010000004">
    <property type="protein sequence ID" value="KAJ0976176.1"/>
    <property type="molecule type" value="Genomic_DNA"/>
</dbReference>
<dbReference type="InterPro" id="IPR023780">
    <property type="entry name" value="Chromo_domain"/>
</dbReference>